<sequence length="583" mass="64200">MADSFTRKLYPDGELVQAPIATPLSGPRLISPTPDEIEFCDEKWRSSSTTSMHPCAAEQRRKHESYTLAGSVFLITGNGKTLNLPAPSDSPADPLSWSKWKRAGVALAVGWFSIVALAVAQAAGIFLRVISHEFNIDNIQAWQMDTLVTMPTLFMAVGSFLWIPLTIGMGRRPVFLIASVTLIVACIGAGYSQSFPQLLACICFLGLAEGFALTAALLIVIDMTFIHERPRTIAMLWSIAGFFGTGLVAIIPYISDEGTQWRSYYRYWSIPAMISFFLTFFLFPETYFKRPTVAFDGLIVLQSSTEKTTVFKDIEVDSDIYRDLPELPTQNGILGRYSVWISPFASWTAMVRCYPQIGFCLINPMIFWMAIAVAVNYAAMLFIGASYPRVLGEAPYNLRTELVVLVNLASAVGGLLALGAVQPVNRILDHLAKRNRGVREAEHYLLVLILPVITGAASSLIYGCAVHYSLHLSLYYFAYGLNGFSWVTIAIGTTMWVTEAFPRWAAPALAAMSGTSFLVSFGLSFGLSPWIIAHGYRLVGVELAVFQIFTGLVVVPISFWGKSARQAIHGRWADERGGALRPL</sequence>
<keyword evidence="4 5" id="KW-0472">Membrane</keyword>
<dbReference type="InterPro" id="IPR036259">
    <property type="entry name" value="MFS_trans_sf"/>
</dbReference>
<dbReference type="AlphaFoldDB" id="A0A7U2FAL9"/>
<evidence type="ECO:0000256" key="1">
    <source>
        <dbReference type="ARBA" id="ARBA00004141"/>
    </source>
</evidence>
<proteinExistence type="predicted"/>
<feature type="transmembrane region" description="Helical" evidence="5">
    <location>
        <begin position="402"/>
        <end position="424"/>
    </location>
</feature>
<evidence type="ECO:0000313" key="7">
    <source>
        <dbReference type="Proteomes" id="UP000663193"/>
    </source>
</evidence>
<dbReference type="PANTHER" id="PTHR23502:SF47">
    <property type="entry name" value="MAJOR FACILITATOR SUPERFAMILY (MFS) PROFILE DOMAIN-CONTAINING PROTEIN-RELATED"/>
    <property type="match status" value="1"/>
</dbReference>
<evidence type="ECO:0000313" key="6">
    <source>
        <dbReference type="EMBL" id="QRD01784.1"/>
    </source>
</evidence>
<keyword evidence="7" id="KW-1185">Reference proteome</keyword>
<evidence type="ECO:0000256" key="3">
    <source>
        <dbReference type="ARBA" id="ARBA00022989"/>
    </source>
</evidence>
<dbReference type="InterPro" id="IPR011701">
    <property type="entry name" value="MFS"/>
</dbReference>
<dbReference type="SUPFAM" id="SSF103473">
    <property type="entry name" value="MFS general substrate transporter"/>
    <property type="match status" value="1"/>
</dbReference>
<feature type="transmembrane region" description="Helical" evidence="5">
    <location>
        <begin position="474"/>
        <end position="497"/>
    </location>
</feature>
<gene>
    <name evidence="6" type="ORF">JI435_144690</name>
</gene>
<dbReference type="OMA" id="IDATFIH"/>
<feature type="transmembrane region" description="Helical" evidence="5">
    <location>
        <begin position="509"/>
        <end position="532"/>
    </location>
</feature>
<dbReference type="VEuPathDB" id="FungiDB:JI435_144690"/>
<feature type="transmembrane region" description="Helical" evidence="5">
    <location>
        <begin position="197"/>
        <end position="221"/>
    </location>
</feature>
<feature type="transmembrane region" description="Helical" evidence="5">
    <location>
        <begin position="538"/>
        <end position="561"/>
    </location>
</feature>
<feature type="transmembrane region" description="Helical" evidence="5">
    <location>
        <begin position="266"/>
        <end position="283"/>
    </location>
</feature>
<name>A0A7U2FAL9_PHANO</name>
<organism evidence="6 7">
    <name type="scientific">Phaeosphaeria nodorum (strain SN15 / ATCC MYA-4574 / FGSC 10173)</name>
    <name type="common">Glume blotch fungus</name>
    <name type="synonym">Parastagonospora nodorum</name>
    <dbReference type="NCBI Taxonomy" id="321614"/>
    <lineage>
        <taxon>Eukaryota</taxon>
        <taxon>Fungi</taxon>
        <taxon>Dikarya</taxon>
        <taxon>Ascomycota</taxon>
        <taxon>Pezizomycotina</taxon>
        <taxon>Dothideomycetes</taxon>
        <taxon>Pleosporomycetidae</taxon>
        <taxon>Pleosporales</taxon>
        <taxon>Pleosporineae</taxon>
        <taxon>Phaeosphaeriaceae</taxon>
        <taxon>Parastagonospora</taxon>
    </lineage>
</organism>
<accession>A0A7U2FAL9</accession>
<dbReference type="Proteomes" id="UP000663193">
    <property type="component" value="Chromosome 12"/>
</dbReference>
<feature type="transmembrane region" description="Helical" evidence="5">
    <location>
        <begin position="105"/>
        <end position="127"/>
    </location>
</feature>
<dbReference type="GO" id="GO:0016020">
    <property type="term" value="C:membrane"/>
    <property type="evidence" value="ECO:0007669"/>
    <property type="project" value="UniProtKB-SubCell"/>
</dbReference>
<evidence type="ECO:0000256" key="5">
    <source>
        <dbReference type="SAM" id="Phobius"/>
    </source>
</evidence>
<feature type="transmembrane region" description="Helical" evidence="5">
    <location>
        <begin position="444"/>
        <end position="468"/>
    </location>
</feature>
<dbReference type="EMBL" id="CP069034">
    <property type="protein sequence ID" value="QRD01784.1"/>
    <property type="molecule type" value="Genomic_DNA"/>
</dbReference>
<keyword evidence="3 5" id="KW-1133">Transmembrane helix</keyword>
<dbReference type="Gene3D" id="1.20.1250.20">
    <property type="entry name" value="MFS general substrate transporter like domains"/>
    <property type="match status" value="1"/>
</dbReference>
<feature type="transmembrane region" description="Helical" evidence="5">
    <location>
        <begin position="233"/>
        <end position="254"/>
    </location>
</feature>
<dbReference type="Pfam" id="PF07690">
    <property type="entry name" value="MFS_1"/>
    <property type="match status" value="1"/>
</dbReference>
<feature type="transmembrane region" description="Helical" evidence="5">
    <location>
        <begin position="174"/>
        <end position="191"/>
    </location>
</feature>
<reference evidence="7" key="1">
    <citation type="journal article" date="2021" name="BMC Genomics">
        <title>Chromosome-level genome assembly and manually-curated proteome of model necrotroph Parastagonospora nodorum Sn15 reveals a genome-wide trove of candidate effector homologs, and redundancy of virulence-related functions within an accessory chromosome.</title>
        <authorList>
            <person name="Bertazzoni S."/>
            <person name="Jones D.A.B."/>
            <person name="Phan H.T."/>
            <person name="Tan K.-C."/>
            <person name="Hane J.K."/>
        </authorList>
    </citation>
    <scope>NUCLEOTIDE SEQUENCE [LARGE SCALE GENOMIC DNA]</scope>
    <source>
        <strain evidence="7">SN15 / ATCC MYA-4574 / FGSC 10173)</strain>
    </source>
</reference>
<keyword evidence="2 5" id="KW-0812">Transmembrane</keyword>
<dbReference type="GO" id="GO:0022857">
    <property type="term" value="F:transmembrane transporter activity"/>
    <property type="evidence" value="ECO:0007669"/>
    <property type="project" value="InterPro"/>
</dbReference>
<evidence type="ECO:0000256" key="2">
    <source>
        <dbReference type="ARBA" id="ARBA00022692"/>
    </source>
</evidence>
<dbReference type="OrthoDB" id="268400at2759"/>
<evidence type="ECO:0008006" key="8">
    <source>
        <dbReference type="Google" id="ProtNLM"/>
    </source>
</evidence>
<feature type="transmembrane region" description="Helical" evidence="5">
    <location>
        <begin position="366"/>
        <end position="387"/>
    </location>
</feature>
<evidence type="ECO:0000256" key="4">
    <source>
        <dbReference type="ARBA" id="ARBA00023136"/>
    </source>
</evidence>
<protein>
    <recommendedName>
        <fullName evidence="8">Major facilitator superfamily (MFS) profile domain-containing protein</fullName>
    </recommendedName>
</protein>
<dbReference type="PANTHER" id="PTHR23502">
    <property type="entry name" value="MAJOR FACILITATOR SUPERFAMILY"/>
    <property type="match status" value="1"/>
</dbReference>
<feature type="transmembrane region" description="Helical" evidence="5">
    <location>
        <begin position="147"/>
        <end position="167"/>
    </location>
</feature>
<comment type="subcellular location">
    <subcellularLocation>
        <location evidence="1">Membrane</location>
        <topology evidence="1">Multi-pass membrane protein</topology>
    </subcellularLocation>
</comment>